<keyword evidence="6" id="KW-1185">Reference proteome</keyword>
<dbReference type="SUPFAM" id="SSF54060">
    <property type="entry name" value="His-Me finger endonucleases"/>
    <property type="match status" value="1"/>
</dbReference>
<evidence type="ECO:0000256" key="2">
    <source>
        <dbReference type="PIRSR" id="PIRSR640255-2"/>
    </source>
</evidence>
<organism evidence="5 6">
    <name type="scientific">Scytonema hofmannii PCC 7110</name>
    <dbReference type="NCBI Taxonomy" id="128403"/>
    <lineage>
        <taxon>Bacteria</taxon>
        <taxon>Bacillati</taxon>
        <taxon>Cyanobacteriota</taxon>
        <taxon>Cyanophyceae</taxon>
        <taxon>Nostocales</taxon>
        <taxon>Scytonemataceae</taxon>
        <taxon>Scytonema</taxon>
    </lineage>
</organism>
<dbReference type="OrthoDB" id="9811262at2"/>
<gene>
    <name evidence="5" type="ORF">WA1_08940</name>
</gene>
<name>A0A139WS67_9CYAN</name>
<dbReference type="RefSeq" id="WP_017745406.1">
    <property type="nucleotide sequence ID" value="NZ_KQ976354.1"/>
</dbReference>
<dbReference type="PANTHER" id="PTHR13966:SF5">
    <property type="entry name" value="ENDONUCLEASE G, MITOCHONDRIAL"/>
    <property type="match status" value="1"/>
</dbReference>
<dbReference type="InterPro" id="IPR044929">
    <property type="entry name" value="DNA/RNA_non-sp_Endonuclease_sf"/>
</dbReference>
<comment type="caution">
    <text evidence="5">The sequence shown here is derived from an EMBL/GenBank/DDBJ whole genome shotgun (WGS) entry which is preliminary data.</text>
</comment>
<proteinExistence type="predicted"/>
<sequence length="281" mass="31597">MFASKKLLILLTTLLLTLAVGCTILFPRQFATNPHLAFGNPSNASKADPNNYLIEKPQYILSYNRDKGIPNWVSWELNQSWLGEAPRSNNFRPDDTLPEGWYRVTPNDYTRSGFDKGHMVPSADRSNNPENNAATFFMTNIIPQAPDNNQGYWARLEDYERTLANQGNELHIISGVYGQKGTLAQGKVSIPARIFKIIIVTTPNQNVNSINESTRIITVDTPNIDGNRDADWTEFLTSVDAIEKTTGYNFLSNIDLSIQNIIESKVAQVTNLKSKSRTRKK</sequence>
<dbReference type="SMART" id="SM00892">
    <property type="entry name" value="Endonuclease_NS"/>
    <property type="match status" value="1"/>
</dbReference>
<feature type="active site" description="Proton acceptor" evidence="1">
    <location>
        <position position="118"/>
    </location>
</feature>
<dbReference type="Proteomes" id="UP000076925">
    <property type="component" value="Unassembled WGS sequence"/>
</dbReference>
<dbReference type="InterPro" id="IPR020821">
    <property type="entry name" value="ENPP1-3/EXOG-like_nuc-like"/>
</dbReference>
<feature type="domain" description="ENPP1-3/EXOG-like endonuclease/phosphodiesterase" evidence="3">
    <location>
        <begin position="56"/>
        <end position="257"/>
    </location>
</feature>
<dbReference type="InterPro" id="IPR040255">
    <property type="entry name" value="Non-specific_endonuclease"/>
</dbReference>
<dbReference type="PANTHER" id="PTHR13966">
    <property type="entry name" value="ENDONUCLEASE RELATED"/>
    <property type="match status" value="1"/>
</dbReference>
<dbReference type="GO" id="GO:0016787">
    <property type="term" value="F:hydrolase activity"/>
    <property type="evidence" value="ECO:0007669"/>
    <property type="project" value="InterPro"/>
</dbReference>
<dbReference type="GO" id="GO:0046872">
    <property type="term" value="F:metal ion binding"/>
    <property type="evidence" value="ECO:0007669"/>
    <property type="project" value="UniProtKB-KW"/>
</dbReference>
<dbReference type="SMART" id="SM00477">
    <property type="entry name" value="NUC"/>
    <property type="match status" value="1"/>
</dbReference>
<protein>
    <submittedName>
        <fullName evidence="5">Nuclease</fullName>
    </submittedName>
</protein>
<dbReference type="EMBL" id="ANNX02000052">
    <property type="protein sequence ID" value="KYC35269.1"/>
    <property type="molecule type" value="Genomic_DNA"/>
</dbReference>
<dbReference type="Pfam" id="PF01223">
    <property type="entry name" value="Endonuclease_NS"/>
    <property type="match status" value="1"/>
</dbReference>
<feature type="binding site" evidence="2">
    <location>
        <position position="149"/>
    </location>
    <ligand>
        <name>Mg(2+)</name>
        <dbReference type="ChEBI" id="CHEBI:18420"/>
        <note>catalytic</note>
    </ligand>
</feature>
<dbReference type="InterPro" id="IPR044925">
    <property type="entry name" value="His-Me_finger_sf"/>
</dbReference>
<evidence type="ECO:0000313" key="5">
    <source>
        <dbReference type="EMBL" id="KYC35269.1"/>
    </source>
</evidence>
<dbReference type="GO" id="GO:0003676">
    <property type="term" value="F:nucleic acid binding"/>
    <property type="evidence" value="ECO:0007669"/>
    <property type="project" value="InterPro"/>
</dbReference>
<evidence type="ECO:0000313" key="6">
    <source>
        <dbReference type="Proteomes" id="UP000076925"/>
    </source>
</evidence>
<dbReference type="STRING" id="128403.WA1_08940"/>
<accession>A0A139WS67</accession>
<evidence type="ECO:0000259" key="4">
    <source>
        <dbReference type="SMART" id="SM00892"/>
    </source>
</evidence>
<dbReference type="InterPro" id="IPR001604">
    <property type="entry name" value="Endo_G_ENPP1-like_dom"/>
</dbReference>
<dbReference type="Gene3D" id="3.40.570.10">
    <property type="entry name" value="Extracellular Endonuclease, subunit A"/>
    <property type="match status" value="1"/>
</dbReference>
<evidence type="ECO:0000256" key="1">
    <source>
        <dbReference type="PIRSR" id="PIRSR640255-1"/>
    </source>
</evidence>
<feature type="domain" description="DNA/RNA non-specific endonuclease/pyrophosphatase/phosphodiesterase" evidence="4">
    <location>
        <begin position="55"/>
        <end position="257"/>
    </location>
</feature>
<evidence type="ECO:0000259" key="3">
    <source>
        <dbReference type="SMART" id="SM00477"/>
    </source>
</evidence>
<dbReference type="GO" id="GO:0004519">
    <property type="term" value="F:endonuclease activity"/>
    <property type="evidence" value="ECO:0007669"/>
    <property type="project" value="TreeGrafter"/>
</dbReference>
<dbReference type="AlphaFoldDB" id="A0A139WS67"/>
<dbReference type="PROSITE" id="PS51257">
    <property type="entry name" value="PROKAR_LIPOPROTEIN"/>
    <property type="match status" value="1"/>
</dbReference>
<reference evidence="5 6" key="1">
    <citation type="journal article" date="2013" name="Genome Biol. Evol.">
        <title>Genomes of Stigonematalean cyanobacteria (subsection V) and the evolution of oxygenic photosynthesis from prokaryotes to plastids.</title>
        <authorList>
            <person name="Dagan T."/>
            <person name="Roettger M."/>
            <person name="Stucken K."/>
            <person name="Landan G."/>
            <person name="Koch R."/>
            <person name="Major P."/>
            <person name="Gould S.B."/>
            <person name="Goremykin V.V."/>
            <person name="Rippka R."/>
            <person name="Tandeau de Marsac N."/>
            <person name="Gugger M."/>
            <person name="Lockhart P.J."/>
            <person name="Allen J.F."/>
            <person name="Brune I."/>
            <person name="Maus I."/>
            <person name="Puhler A."/>
            <person name="Martin W.F."/>
        </authorList>
    </citation>
    <scope>NUCLEOTIDE SEQUENCE [LARGE SCALE GENOMIC DNA]</scope>
    <source>
        <strain evidence="5 6">PCC 7110</strain>
    </source>
</reference>
<keyword evidence="2" id="KW-0479">Metal-binding</keyword>
<dbReference type="CDD" id="cd00091">
    <property type="entry name" value="NUC"/>
    <property type="match status" value="1"/>
</dbReference>